<keyword evidence="3" id="KW-1185">Reference proteome</keyword>
<gene>
    <name evidence="2" type="ORF">SAMN04490355_10283</name>
</gene>
<reference evidence="3" key="1">
    <citation type="submission" date="2016-10" db="EMBL/GenBank/DDBJ databases">
        <authorList>
            <person name="Varghese N."/>
            <person name="Submissions S."/>
        </authorList>
    </citation>
    <scope>NUCLEOTIDE SEQUENCE [LARGE SCALE GENOMIC DNA]</scope>
    <source>
        <strain evidence="3">DSM 13327</strain>
    </source>
</reference>
<evidence type="ECO:0000259" key="1">
    <source>
        <dbReference type="Pfam" id="PF02589"/>
    </source>
</evidence>
<dbReference type="InterPro" id="IPR037171">
    <property type="entry name" value="NagB/RpiA_transferase-like"/>
</dbReference>
<evidence type="ECO:0000313" key="3">
    <source>
        <dbReference type="Proteomes" id="UP000199520"/>
    </source>
</evidence>
<dbReference type="InterPro" id="IPR024185">
    <property type="entry name" value="FTHF_cligase-like_sf"/>
</dbReference>
<dbReference type="OrthoDB" id="9794157at2"/>
<dbReference type="Proteomes" id="UP000199520">
    <property type="component" value="Unassembled WGS sequence"/>
</dbReference>
<dbReference type="SUPFAM" id="SSF100950">
    <property type="entry name" value="NagB/RpiA/CoA transferase-like"/>
    <property type="match status" value="1"/>
</dbReference>
<dbReference type="PANTHER" id="PTHR43682:SF1">
    <property type="entry name" value="LACTATE UTILIZATION PROTEIN C"/>
    <property type="match status" value="1"/>
</dbReference>
<dbReference type="STRING" id="1123291.SAMN04490355_10283"/>
<dbReference type="PANTHER" id="PTHR43682">
    <property type="entry name" value="LACTATE UTILIZATION PROTEIN C"/>
    <property type="match status" value="1"/>
</dbReference>
<evidence type="ECO:0000313" key="2">
    <source>
        <dbReference type="EMBL" id="SFL95848.1"/>
    </source>
</evidence>
<feature type="domain" description="LUD" evidence="1">
    <location>
        <begin position="51"/>
        <end position="227"/>
    </location>
</feature>
<dbReference type="RefSeq" id="WP_090938897.1">
    <property type="nucleotide sequence ID" value="NZ_FOTS01000028.1"/>
</dbReference>
<name>A0A1I4LXC3_9FIRM</name>
<organism evidence="2 3">
    <name type="scientific">Pelosinus propionicus DSM 13327</name>
    <dbReference type="NCBI Taxonomy" id="1123291"/>
    <lineage>
        <taxon>Bacteria</taxon>
        <taxon>Bacillati</taxon>
        <taxon>Bacillota</taxon>
        <taxon>Negativicutes</taxon>
        <taxon>Selenomonadales</taxon>
        <taxon>Sporomusaceae</taxon>
        <taxon>Pelosinus</taxon>
    </lineage>
</organism>
<sequence length="253" mass="28587">MQGSEQSFLSHIAKILGRDKPLTSAPNRDEVGPPVFWKEQKFDINQPLAFFKTNLENLTGKVYLAKDDQDASQQIRIWLEELEAKRVIMWDHEELRKIVHLEDANVQLDYWSQGRPQAELIIAAEKADVGITWADYAIGYTGTLALFSSPTQGRSVSSLPTVHIAVFRKENLVPTMSTVMENLMERRSTQNVPAAIDFITGPSRTSDIEMDLSIGVHGPVKVWTIVIEQGGNVQYQNGMREEVPMEKDEVLYT</sequence>
<protein>
    <submittedName>
        <fullName evidence="2">L-lactate dehydrogenase complex protein LldG</fullName>
    </submittedName>
</protein>
<dbReference type="AlphaFoldDB" id="A0A1I4LXC3"/>
<dbReference type="InterPro" id="IPR003741">
    <property type="entry name" value="LUD_dom"/>
</dbReference>
<dbReference type="Gene3D" id="3.40.50.10420">
    <property type="entry name" value="NagB/RpiA/CoA transferase-like"/>
    <property type="match status" value="1"/>
</dbReference>
<accession>A0A1I4LXC3</accession>
<proteinExistence type="predicted"/>
<dbReference type="Pfam" id="PF02589">
    <property type="entry name" value="LUD_dom"/>
    <property type="match status" value="1"/>
</dbReference>
<dbReference type="EMBL" id="FOTS01000028">
    <property type="protein sequence ID" value="SFL95848.1"/>
    <property type="molecule type" value="Genomic_DNA"/>
</dbReference>